<dbReference type="Gene3D" id="3.40.50.2300">
    <property type="match status" value="1"/>
</dbReference>
<dbReference type="EMBL" id="JACOOO010000025">
    <property type="protein sequence ID" value="MBC5629672.1"/>
    <property type="molecule type" value="Genomic_DNA"/>
</dbReference>
<dbReference type="SMART" id="SM00862">
    <property type="entry name" value="Trans_reg_C"/>
    <property type="match status" value="1"/>
</dbReference>
<dbReference type="Proteomes" id="UP000596929">
    <property type="component" value="Unassembled WGS sequence"/>
</dbReference>
<dbReference type="SUPFAM" id="SSF52172">
    <property type="entry name" value="CheY-like"/>
    <property type="match status" value="1"/>
</dbReference>
<dbReference type="InterPro" id="IPR036388">
    <property type="entry name" value="WH-like_DNA-bd_sf"/>
</dbReference>
<dbReference type="InterPro" id="IPR039420">
    <property type="entry name" value="WalR-like"/>
</dbReference>
<feature type="domain" description="Response regulatory" evidence="10">
    <location>
        <begin position="2"/>
        <end position="116"/>
    </location>
</feature>
<dbReference type="PROSITE" id="PS50110">
    <property type="entry name" value="RESPONSE_REGULATORY"/>
    <property type="match status" value="1"/>
</dbReference>
<evidence type="ECO:0000259" key="10">
    <source>
        <dbReference type="PROSITE" id="PS50110"/>
    </source>
</evidence>
<dbReference type="Gene3D" id="6.10.250.690">
    <property type="match status" value="1"/>
</dbReference>
<evidence type="ECO:0000256" key="2">
    <source>
        <dbReference type="ARBA" id="ARBA00022553"/>
    </source>
</evidence>
<gene>
    <name evidence="12" type="ORF">H8S20_12300</name>
</gene>
<evidence type="ECO:0000256" key="9">
    <source>
        <dbReference type="PROSITE-ProRule" id="PRU01091"/>
    </source>
</evidence>
<comment type="caution">
    <text evidence="12">The sequence shown here is derived from an EMBL/GenBank/DDBJ whole genome shotgun (WGS) entry which is preliminary data.</text>
</comment>
<dbReference type="SMART" id="SM00448">
    <property type="entry name" value="REC"/>
    <property type="match status" value="1"/>
</dbReference>
<evidence type="ECO:0000256" key="6">
    <source>
        <dbReference type="ARBA" id="ARBA00023163"/>
    </source>
</evidence>
<comment type="function">
    <text evidence="7">May play the central regulatory role in sporulation. It may be an element of the effector pathway responsible for the activation of sporulation genes in response to nutritional stress. Spo0A may act in concert with spo0H (a sigma factor) to control the expression of some genes that are critical to the sporulation process.</text>
</comment>
<evidence type="ECO:0000256" key="5">
    <source>
        <dbReference type="ARBA" id="ARBA00023125"/>
    </source>
</evidence>
<keyword evidence="2 8" id="KW-0597">Phosphoprotein</keyword>
<dbReference type="InterPro" id="IPR001789">
    <property type="entry name" value="Sig_transdc_resp-reg_receiver"/>
</dbReference>
<dbReference type="Pfam" id="PF00486">
    <property type="entry name" value="Trans_reg_C"/>
    <property type="match status" value="1"/>
</dbReference>
<evidence type="ECO:0000313" key="12">
    <source>
        <dbReference type="EMBL" id="MBC5629672.1"/>
    </source>
</evidence>
<keyword evidence="5 9" id="KW-0238">DNA-binding</keyword>
<organism evidence="12 13">
    <name type="scientific">Clostridium hominis</name>
    <dbReference type="NCBI Taxonomy" id="2763036"/>
    <lineage>
        <taxon>Bacteria</taxon>
        <taxon>Bacillati</taxon>
        <taxon>Bacillota</taxon>
        <taxon>Clostridia</taxon>
        <taxon>Eubacteriales</taxon>
        <taxon>Clostridiaceae</taxon>
        <taxon>Clostridium</taxon>
    </lineage>
</organism>
<dbReference type="InterPro" id="IPR001867">
    <property type="entry name" value="OmpR/PhoB-type_DNA-bd"/>
</dbReference>
<dbReference type="PANTHER" id="PTHR48111:SF1">
    <property type="entry name" value="TWO-COMPONENT RESPONSE REGULATOR ORR33"/>
    <property type="match status" value="1"/>
</dbReference>
<evidence type="ECO:0000259" key="11">
    <source>
        <dbReference type="PROSITE" id="PS51755"/>
    </source>
</evidence>
<dbReference type="Pfam" id="PF00072">
    <property type="entry name" value="Response_reg"/>
    <property type="match status" value="1"/>
</dbReference>
<dbReference type="PANTHER" id="PTHR48111">
    <property type="entry name" value="REGULATOR OF RPOS"/>
    <property type="match status" value="1"/>
</dbReference>
<name>A0ABR7DE04_9CLOT</name>
<dbReference type="SUPFAM" id="SSF46894">
    <property type="entry name" value="C-terminal effector domain of the bipartite response regulators"/>
    <property type="match status" value="1"/>
</dbReference>
<protein>
    <recommendedName>
        <fullName evidence="1">Stage 0 sporulation protein A homolog</fullName>
    </recommendedName>
</protein>
<accession>A0ABR7DE04</accession>
<keyword evidence="13" id="KW-1185">Reference proteome</keyword>
<evidence type="ECO:0000256" key="4">
    <source>
        <dbReference type="ARBA" id="ARBA00023015"/>
    </source>
</evidence>
<dbReference type="Gene3D" id="1.10.10.10">
    <property type="entry name" value="Winged helix-like DNA-binding domain superfamily/Winged helix DNA-binding domain"/>
    <property type="match status" value="1"/>
</dbReference>
<feature type="domain" description="OmpR/PhoB-type" evidence="11">
    <location>
        <begin position="124"/>
        <end position="223"/>
    </location>
</feature>
<dbReference type="RefSeq" id="WP_032119447.1">
    <property type="nucleotide sequence ID" value="NZ_JACOOO010000025.1"/>
</dbReference>
<evidence type="ECO:0000313" key="13">
    <source>
        <dbReference type="Proteomes" id="UP000596929"/>
    </source>
</evidence>
<dbReference type="InterPro" id="IPR011006">
    <property type="entry name" value="CheY-like_superfamily"/>
</dbReference>
<evidence type="ECO:0000256" key="3">
    <source>
        <dbReference type="ARBA" id="ARBA00023012"/>
    </source>
</evidence>
<dbReference type="PROSITE" id="PS51755">
    <property type="entry name" value="OMPR_PHOB"/>
    <property type="match status" value="1"/>
</dbReference>
<proteinExistence type="predicted"/>
<keyword evidence="3" id="KW-0902">Two-component regulatory system</keyword>
<feature type="DNA-binding region" description="OmpR/PhoB-type" evidence="9">
    <location>
        <begin position="124"/>
        <end position="223"/>
    </location>
</feature>
<evidence type="ECO:0000256" key="8">
    <source>
        <dbReference type="PROSITE-ProRule" id="PRU00169"/>
    </source>
</evidence>
<evidence type="ECO:0000256" key="1">
    <source>
        <dbReference type="ARBA" id="ARBA00018672"/>
    </source>
</evidence>
<dbReference type="InterPro" id="IPR016032">
    <property type="entry name" value="Sig_transdc_resp-reg_C-effctor"/>
</dbReference>
<feature type="modified residue" description="4-aspartylphosphate" evidence="8">
    <location>
        <position position="51"/>
    </location>
</feature>
<sequence length="229" mass="25993">MRLLIIEDEEDILNALDYGFRKLGYVVDTASDGEEGLELVYINNYDLVILDLNLPSIDGLDILSRIRKDNEEIKILILSARSEYIDRIKGLDMGANDYLVKPFDFGELVARVRALLRRSFTQSTSKIKCGNMIIDTSARAVYSDKNERLDLAPKEFAIFEYLIANKGRAVSTEELIEHIWGEDASMFSNSIKVHVSNLRKKLSEYSDSDIISNIRGAGYIINEVEDNDL</sequence>
<evidence type="ECO:0000256" key="7">
    <source>
        <dbReference type="ARBA" id="ARBA00024867"/>
    </source>
</evidence>
<keyword evidence="6" id="KW-0804">Transcription</keyword>
<dbReference type="CDD" id="cd00383">
    <property type="entry name" value="trans_reg_C"/>
    <property type="match status" value="1"/>
</dbReference>
<keyword evidence="4" id="KW-0805">Transcription regulation</keyword>
<reference evidence="12 13" key="1">
    <citation type="submission" date="2020-08" db="EMBL/GenBank/DDBJ databases">
        <title>Genome public.</title>
        <authorList>
            <person name="Liu C."/>
            <person name="Sun Q."/>
        </authorList>
    </citation>
    <scope>NUCLEOTIDE SEQUENCE [LARGE SCALE GENOMIC DNA]</scope>
    <source>
        <strain evidence="12 13">NSJ-6</strain>
    </source>
</reference>